<feature type="binding site" evidence="7">
    <location>
        <begin position="204"/>
        <end position="211"/>
    </location>
    <ligand>
        <name>GTP</name>
        <dbReference type="ChEBI" id="CHEBI:37565"/>
    </ligand>
</feature>
<dbReference type="InterPro" id="IPR006073">
    <property type="entry name" value="GTP-bd"/>
</dbReference>
<comment type="function">
    <text evidence="6">GTPase that associates with the 50S ribosomal subunit and may have a role during protein synthesis or ribosome biogenesis.</text>
</comment>
<dbReference type="HAMAP" id="MF_00900">
    <property type="entry name" value="GTPase_HflX"/>
    <property type="match status" value="1"/>
</dbReference>
<dbReference type="EMBL" id="LVJZ01000003">
    <property type="protein sequence ID" value="ODB98207.1"/>
    <property type="molecule type" value="Genomic_DNA"/>
</dbReference>
<evidence type="ECO:0000259" key="9">
    <source>
        <dbReference type="PROSITE" id="PS51705"/>
    </source>
</evidence>
<keyword evidence="5 6" id="KW-0342">GTP-binding</keyword>
<evidence type="ECO:0000256" key="6">
    <source>
        <dbReference type="HAMAP-Rule" id="MF_00900"/>
    </source>
</evidence>
<dbReference type="Pfam" id="PF13167">
    <property type="entry name" value="GTP-bdg_N"/>
    <property type="match status" value="1"/>
</dbReference>
<comment type="subunit">
    <text evidence="6">Monomer. Associates with the 50S ribosomal subunit.</text>
</comment>
<dbReference type="NCBIfam" id="NF008280">
    <property type="entry name" value="PRK11058.1"/>
    <property type="match status" value="1"/>
</dbReference>
<feature type="binding site" evidence="7">
    <location>
        <begin position="343"/>
        <end position="345"/>
    </location>
    <ligand>
        <name>GTP</name>
        <dbReference type="ChEBI" id="CHEBI:37565"/>
    </ligand>
</feature>
<evidence type="ECO:0000256" key="1">
    <source>
        <dbReference type="ARBA" id="ARBA00022490"/>
    </source>
</evidence>
<organism evidence="10 11">
    <name type="scientific">Candidatus Thiodiazotropha endoloripes</name>
    <dbReference type="NCBI Taxonomy" id="1818881"/>
    <lineage>
        <taxon>Bacteria</taxon>
        <taxon>Pseudomonadati</taxon>
        <taxon>Pseudomonadota</taxon>
        <taxon>Gammaproteobacteria</taxon>
        <taxon>Chromatiales</taxon>
        <taxon>Sedimenticolaceae</taxon>
        <taxon>Candidatus Thiodiazotropha</taxon>
    </lineage>
</organism>
<feature type="binding site" evidence="7">
    <location>
        <begin position="251"/>
        <end position="254"/>
    </location>
    <ligand>
        <name>GTP</name>
        <dbReference type="ChEBI" id="CHEBI:37565"/>
    </ligand>
</feature>
<dbReference type="PIRSF" id="PIRSF006809">
    <property type="entry name" value="GTP-binding_hflX_prd"/>
    <property type="match status" value="1"/>
</dbReference>
<dbReference type="InterPro" id="IPR027417">
    <property type="entry name" value="P-loop_NTPase"/>
</dbReference>
<evidence type="ECO:0000313" key="11">
    <source>
        <dbReference type="Proteomes" id="UP000094849"/>
    </source>
</evidence>
<dbReference type="CDD" id="cd01878">
    <property type="entry name" value="HflX"/>
    <property type="match status" value="1"/>
</dbReference>
<dbReference type="FunFam" id="3.40.50.300:FF:000173">
    <property type="entry name" value="GTPase HflX"/>
    <property type="match status" value="1"/>
</dbReference>
<dbReference type="Pfam" id="PF16360">
    <property type="entry name" value="GTP-bdg_M"/>
    <property type="match status" value="1"/>
</dbReference>
<comment type="caution">
    <text evidence="10">The sequence shown here is derived from an EMBL/GenBank/DDBJ whole genome shotgun (WGS) entry which is preliminary data.</text>
</comment>
<accession>A0A1E2UTW7</accession>
<evidence type="ECO:0000256" key="7">
    <source>
        <dbReference type="PIRSR" id="PIRSR006809-1"/>
    </source>
</evidence>
<dbReference type="InterPro" id="IPR025121">
    <property type="entry name" value="GTPase_HflX_N"/>
</dbReference>
<dbReference type="Pfam" id="PF01926">
    <property type="entry name" value="MMR_HSR1"/>
    <property type="match status" value="1"/>
</dbReference>
<feature type="binding site" evidence="7">
    <location>
        <begin position="317"/>
        <end position="320"/>
    </location>
    <ligand>
        <name>GTP</name>
        <dbReference type="ChEBI" id="CHEBI:37565"/>
    </ligand>
</feature>
<feature type="binding site" evidence="7">
    <location>
        <begin position="229"/>
        <end position="233"/>
    </location>
    <ligand>
        <name>GTP</name>
        <dbReference type="ChEBI" id="CHEBI:37565"/>
    </ligand>
</feature>
<comment type="subcellular location">
    <subcellularLocation>
        <location evidence="6">Cytoplasm</location>
    </subcellularLocation>
    <text evidence="6">May associate with membranes.</text>
</comment>
<dbReference type="PANTHER" id="PTHR10229:SF0">
    <property type="entry name" value="GTP-BINDING PROTEIN 6-RELATED"/>
    <property type="match status" value="1"/>
</dbReference>
<feature type="binding site" evidence="8">
    <location>
        <position position="231"/>
    </location>
    <ligand>
        <name>Mg(2+)</name>
        <dbReference type="ChEBI" id="CHEBI:18420"/>
    </ligand>
</feature>
<dbReference type="GO" id="GO:0003924">
    <property type="term" value="F:GTPase activity"/>
    <property type="evidence" value="ECO:0007669"/>
    <property type="project" value="UniProtKB-UniRule"/>
</dbReference>
<keyword evidence="1 6" id="KW-0963">Cytoplasm</keyword>
<dbReference type="GO" id="GO:0005737">
    <property type="term" value="C:cytoplasm"/>
    <property type="evidence" value="ECO:0007669"/>
    <property type="project" value="UniProtKB-SubCell"/>
</dbReference>
<reference evidence="10 11" key="1">
    <citation type="submission" date="2016-03" db="EMBL/GenBank/DDBJ databases">
        <title>Chemosynthetic sulphur-oxidizing symbionts of marine invertebrate animals are capable of nitrogen fixation.</title>
        <authorList>
            <person name="Petersen J.M."/>
            <person name="Kemper A."/>
            <person name="Gruber-Vodicka H."/>
            <person name="Cardini U."/>
            <person name="Geest Mvander."/>
            <person name="Kleiner M."/>
            <person name="Bulgheresi S."/>
            <person name="Fussmann M."/>
            <person name="Herbold C."/>
            <person name="Seah B.K.B."/>
            <person name="Antony C.Paul."/>
            <person name="Liu D."/>
            <person name="Belitz A."/>
            <person name="Weber M."/>
        </authorList>
    </citation>
    <scope>NUCLEOTIDE SEQUENCE [LARGE SCALE GENOMIC DNA]</scope>
    <source>
        <strain evidence="10">G_D</strain>
    </source>
</reference>
<proteinExistence type="inferred from homology"/>
<sequence>MFERPKSGERAVLVHLDLNGISDPDEIAEFQDLARSAGAERVAFVSGSRRQPDPKYFVGRGKAEEIGHIVSSEGADLVIFDHALSPSQERNLERAFGCRVVDRTGLILDIFSQRARSFEGKLQVELAQLQHLSTRLVRGWTHLERQKGGIGLRGPGETQLETDRRLLNQRISQIKKRLTRVNSQREQGRRGRERADIPTVSLVGYTNAGKSTLFNRMVGSDVYAADQLFATLDPTLRRLELDREGPVVLADTVGFISHLPHDLVAAFKSTLKETTDASLLLHVIDSASHQRATCITEVNEVLQQIGADKVHQIEVFNKIDLLEDVKPRIDRDENGMITRIWLSAQTGEGCDLLLQALAEYYRKNHVRQKLRLNPENGRLHALLFERGAVINESSTDEGGWEMDIDMSEREFRRLLKEEPALESCLV</sequence>
<dbReference type="AlphaFoldDB" id="A0A1E2UTW7"/>
<dbReference type="NCBIfam" id="TIGR03156">
    <property type="entry name" value="GTP_HflX"/>
    <property type="match status" value="1"/>
</dbReference>
<dbReference type="PROSITE" id="PS51705">
    <property type="entry name" value="G_HFLX"/>
    <property type="match status" value="1"/>
</dbReference>
<dbReference type="InterPro" id="IPR030394">
    <property type="entry name" value="G_HFLX_dom"/>
</dbReference>
<evidence type="ECO:0000256" key="3">
    <source>
        <dbReference type="ARBA" id="ARBA00022741"/>
    </source>
</evidence>
<dbReference type="InterPro" id="IPR032305">
    <property type="entry name" value="GTP-bd_M"/>
</dbReference>
<comment type="cofactor">
    <cofactor evidence="8">
        <name>Mg(2+)</name>
        <dbReference type="ChEBI" id="CHEBI:18420"/>
    </cofactor>
</comment>
<evidence type="ECO:0000256" key="2">
    <source>
        <dbReference type="ARBA" id="ARBA00022723"/>
    </source>
</evidence>
<evidence type="ECO:0000256" key="5">
    <source>
        <dbReference type="ARBA" id="ARBA00023134"/>
    </source>
</evidence>
<gene>
    <name evidence="6" type="primary">hflX</name>
    <name evidence="10" type="ORF">A3196_16480</name>
</gene>
<dbReference type="InterPro" id="IPR016496">
    <property type="entry name" value="GTPase_HflX"/>
</dbReference>
<dbReference type="STRING" id="1818881.A3196_16480"/>
<keyword evidence="4 8" id="KW-0460">Magnesium</keyword>
<dbReference type="OrthoDB" id="9812272at2"/>
<protein>
    <recommendedName>
        <fullName evidence="6">GTPase HflX</fullName>
    </recommendedName>
    <alternativeName>
        <fullName evidence="6">GTP-binding protein HflX</fullName>
    </alternativeName>
</protein>
<dbReference type="RefSeq" id="WP_069006604.1">
    <property type="nucleotide sequence ID" value="NZ_LVJW01000003.1"/>
</dbReference>
<dbReference type="Gene3D" id="3.40.50.300">
    <property type="entry name" value="P-loop containing nucleotide triphosphate hydrolases"/>
    <property type="match status" value="1"/>
</dbReference>
<evidence type="ECO:0000256" key="4">
    <source>
        <dbReference type="ARBA" id="ARBA00022842"/>
    </source>
</evidence>
<name>A0A1E2UTW7_9GAMM</name>
<feature type="domain" description="Hflx-type G" evidence="9">
    <location>
        <begin position="198"/>
        <end position="365"/>
    </location>
</feature>
<dbReference type="FunFam" id="3.40.50.11060:FF:000001">
    <property type="entry name" value="GTPase HflX"/>
    <property type="match status" value="1"/>
</dbReference>
<evidence type="ECO:0000256" key="8">
    <source>
        <dbReference type="PIRSR" id="PIRSR006809-2"/>
    </source>
</evidence>
<dbReference type="Proteomes" id="UP000094849">
    <property type="component" value="Unassembled WGS sequence"/>
</dbReference>
<dbReference type="SUPFAM" id="SSF52540">
    <property type="entry name" value="P-loop containing nucleoside triphosphate hydrolases"/>
    <property type="match status" value="1"/>
</dbReference>
<comment type="similarity">
    <text evidence="6">Belongs to the TRAFAC class OBG-HflX-like GTPase superfamily. HflX GTPase family.</text>
</comment>
<dbReference type="GO" id="GO:0043022">
    <property type="term" value="F:ribosome binding"/>
    <property type="evidence" value="ECO:0007669"/>
    <property type="project" value="TreeGrafter"/>
</dbReference>
<dbReference type="GO" id="GO:0005525">
    <property type="term" value="F:GTP binding"/>
    <property type="evidence" value="ECO:0007669"/>
    <property type="project" value="UniProtKB-UniRule"/>
</dbReference>
<keyword evidence="3 6" id="KW-0547">Nucleotide-binding</keyword>
<dbReference type="Gene3D" id="6.10.250.2860">
    <property type="match status" value="1"/>
</dbReference>
<dbReference type="GO" id="GO:0046872">
    <property type="term" value="F:metal ion binding"/>
    <property type="evidence" value="ECO:0007669"/>
    <property type="project" value="UniProtKB-KW"/>
</dbReference>
<keyword evidence="2 8" id="KW-0479">Metal-binding</keyword>
<keyword evidence="11" id="KW-1185">Reference proteome</keyword>
<dbReference type="PANTHER" id="PTHR10229">
    <property type="entry name" value="GTP-BINDING PROTEIN HFLX"/>
    <property type="match status" value="1"/>
</dbReference>
<dbReference type="PRINTS" id="PR00326">
    <property type="entry name" value="GTP1OBG"/>
</dbReference>
<evidence type="ECO:0000313" key="10">
    <source>
        <dbReference type="EMBL" id="ODB98207.1"/>
    </source>
</evidence>
<dbReference type="Gene3D" id="3.40.50.11060">
    <property type="entry name" value="GTPase HflX, N-terminal domain"/>
    <property type="match status" value="1"/>
</dbReference>
<dbReference type="InterPro" id="IPR042108">
    <property type="entry name" value="GTPase_HflX_N_sf"/>
</dbReference>
<feature type="binding site" evidence="8">
    <location>
        <position position="211"/>
    </location>
    <ligand>
        <name>Mg(2+)</name>
        <dbReference type="ChEBI" id="CHEBI:18420"/>
    </ligand>
</feature>